<dbReference type="Proteomes" id="UP000886724">
    <property type="component" value="Unassembled WGS sequence"/>
</dbReference>
<feature type="signal peptide" evidence="1">
    <location>
        <begin position="1"/>
        <end position="27"/>
    </location>
</feature>
<evidence type="ECO:0000313" key="4">
    <source>
        <dbReference type="Proteomes" id="UP000886724"/>
    </source>
</evidence>
<dbReference type="SUPFAM" id="SSF49785">
    <property type="entry name" value="Galactose-binding domain-like"/>
    <property type="match status" value="1"/>
</dbReference>
<proteinExistence type="predicted"/>
<dbReference type="InterPro" id="IPR008979">
    <property type="entry name" value="Galactose-bd-like_sf"/>
</dbReference>
<organism evidence="3 4">
    <name type="scientific">Candidatus Erysipelatoclostridium merdavium</name>
    <dbReference type="NCBI Taxonomy" id="2838566"/>
    <lineage>
        <taxon>Bacteria</taxon>
        <taxon>Bacillati</taxon>
        <taxon>Bacillota</taxon>
        <taxon>Erysipelotrichia</taxon>
        <taxon>Erysipelotrichales</taxon>
        <taxon>Erysipelotrichales incertae sedis</taxon>
    </lineage>
</organism>
<feature type="non-terminal residue" evidence="3">
    <location>
        <position position="756"/>
    </location>
</feature>
<dbReference type="InterPro" id="IPR013783">
    <property type="entry name" value="Ig-like_fold"/>
</dbReference>
<gene>
    <name evidence="3" type="ORF">H9980_07785</name>
</gene>
<dbReference type="PROSITE" id="PS50835">
    <property type="entry name" value="IG_LIKE"/>
    <property type="match status" value="1"/>
</dbReference>
<protein>
    <recommendedName>
        <fullName evidence="2">Ig-like domain-containing protein</fullName>
    </recommendedName>
</protein>
<reference evidence="3" key="1">
    <citation type="journal article" date="2021" name="PeerJ">
        <title>Extensive microbial diversity within the chicken gut microbiome revealed by metagenomics and culture.</title>
        <authorList>
            <person name="Gilroy R."/>
            <person name="Ravi A."/>
            <person name="Getino M."/>
            <person name="Pursley I."/>
            <person name="Horton D.L."/>
            <person name="Alikhan N.F."/>
            <person name="Baker D."/>
            <person name="Gharbi K."/>
            <person name="Hall N."/>
            <person name="Watson M."/>
            <person name="Adriaenssens E.M."/>
            <person name="Foster-Nyarko E."/>
            <person name="Jarju S."/>
            <person name="Secka A."/>
            <person name="Antonio M."/>
            <person name="Oren A."/>
            <person name="Chaudhuri R.R."/>
            <person name="La Ragione R."/>
            <person name="Hildebrand F."/>
            <person name="Pallen M.J."/>
        </authorList>
    </citation>
    <scope>NUCLEOTIDE SEQUENCE</scope>
    <source>
        <strain evidence="3">ChiGjej1B1-14440</strain>
    </source>
</reference>
<evidence type="ECO:0000256" key="1">
    <source>
        <dbReference type="SAM" id="SignalP"/>
    </source>
</evidence>
<accession>A0A9D2BMS7</accession>
<sequence>MKKLRNKILSAVLVLSLLLTSTSFAFAVGEEGTTEEPVQEVKITRDEIASLTPSSQNNETIGYAENIWCAFDGVNDDNKFWHTSWNNEASSENSPATGMRRSVIIELKEPQLISKFVYYPRSGDGTAGTQNGRFEDCNIYTGDTIEDIKSDKRKLVGSGNGWENNADAKTIVLEEPVFTKYIMIQAPVTYGDDRNNNPTSSSASALEIELYKDMSKYPTITEQPKSAVYGPNDTIGALTVSATDYQNGSNVSYQWHEMVMGENGEYIDTEIGGATNSTYTPTVTKETPKYYYVIVTDSKTNVSVKSDIVTVAQHDGTDMVAIAGGKFYGTFTEAVEGAYAGGTVWVLKNFTLSNNVNISKELTIRTIESAEEPATITRGNNFNGIMFTVETNGNLTLDDIIIDGGAVWGKDNTAATATSNSGIKGGALVKVVNNGTLTVKAGATLQNNENISSAGGAISADADGSNYSKIHVYGKILNNKVAEYQWNNGGGIASDGDLYIYEGAEISGNFAPHSNQSGEGGGIQIFQAGSLYLYGGTIKDNEAGQCNNISFGNSDSARKRPVQLMGNVEIESINLKNRNTSDINKTIEVVGELSGSINVILSDGVDGDTIATINENVSKENILSVFKVNNKITYLSGNKVKFGTEANYSTKLTSEKSIIANPDGSASTTLTVEATGTEVTYKWYSCDADGSNAKLLEAQTTNMLTLDNLEKDSSYYYCEIDNGDESRDGPKTSTICEVKVTDFYPCSKAIDKFKNI</sequence>
<dbReference type="Gene3D" id="2.60.40.10">
    <property type="entry name" value="Immunoglobulins"/>
    <property type="match status" value="1"/>
</dbReference>
<dbReference type="Gene3D" id="2.60.120.260">
    <property type="entry name" value="Galactose-binding domain-like"/>
    <property type="match status" value="1"/>
</dbReference>
<dbReference type="Gene3D" id="2.60.40.2700">
    <property type="match status" value="1"/>
</dbReference>
<evidence type="ECO:0000313" key="3">
    <source>
        <dbReference type="EMBL" id="HIX81851.1"/>
    </source>
</evidence>
<feature type="chain" id="PRO_5039191628" description="Ig-like domain-containing protein" evidence="1">
    <location>
        <begin position="28"/>
        <end position="756"/>
    </location>
</feature>
<keyword evidence="1" id="KW-0732">Signal</keyword>
<feature type="domain" description="Ig-like" evidence="2">
    <location>
        <begin position="663"/>
        <end position="734"/>
    </location>
</feature>
<evidence type="ECO:0000259" key="2">
    <source>
        <dbReference type="PROSITE" id="PS50835"/>
    </source>
</evidence>
<dbReference type="EMBL" id="DXET01000169">
    <property type="protein sequence ID" value="HIX81851.1"/>
    <property type="molecule type" value="Genomic_DNA"/>
</dbReference>
<comment type="caution">
    <text evidence="3">The sequence shown here is derived from an EMBL/GenBank/DDBJ whole genome shotgun (WGS) entry which is preliminary data.</text>
</comment>
<dbReference type="AlphaFoldDB" id="A0A9D2BMS7"/>
<dbReference type="InterPro" id="IPR007110">
    <property type="entry name" value="Ig-like_dom"/>
</dbReference>
<name>A0A9D2BMS7_9FIRM</name>
<reference evidence="3" key="2">
    <citation type="submission" date="2021-04" db="EMBL/GenBank/DDBJ databases">
        <authorList>
            <person name="Gilroy R."/>
        </authorList>
    </citation>
    <scope>NUCLEOTIDE SEQUENCE</scope>
    <source>
        <strain evidence="3">ChiGjej1B1-14440</strain>
    </source>
</reference>